<organism evidence="2 3">
    <name type="scientific">SAR86 cluster bacterium</name>
    <dbReference type="NCBI Taxonomy" id="2030880"/>
    <lineage>
        <taxon>Bacteria</taxon>
        <taxon>Pseudomonadati</taxon>
        <taxon>Pseudomonadota</taxon>
        <taxon>Gammaproteobacteria</taxon>
        <taxon>SAR86 cluster</taxon>
    </lineage>
</organism>
<accession>A0A368BMW8</accession>
<feature type="domain" description="B3/B4 tRNA-binding" evidence="1">
    <location>
        <begin position="90"/>
        <end position="263"/>
    </location>
</feature>
<dbReference type="SUPFAM" id="SSF56037">
    <property type="entry name" value="PheT/TilS domain"/>
    <property type="match status" value="1"/>
</dbReference>
<dbReference type="GO" id="GO:0006432">
    <property type="term" value="P:phenylalanyl-tRNA aminoacylation"/>
    <property type="evidence" value="ECO:0007669"/>
    <property type="project" value="InterPro"/>
</dbReference>
<dbReference type="EMBL" id="QOPD01000004">
    <property type="protein sequence ID" value="RCL38202.1"/>
    <property type="molecule type" value="Genomic_DNA"/>
</dbReference>
<comment type="caution">
    <text evidence="2">The sequence shown here is derived from an EMBL/GenBank/DDBJ whole genome shotgun (WGS) entry which is preliminary data.</text>
</comment>
<dbReference type="Gene3D" id="3.30.56.10">
    <property type="match status" value="1"/>
</dbReference>
<dbReference type="GO" id="GO:0004826">
    <property type="term" value="F:phenylalanine-tRNA ligase activity"/>
    <property type="evidence" value="ECO:0007669"/>
    <property type="project" value="InterPro"/>
</dbReference>
<reference evidence="2 3" key="1">
    <citation type="journal article" date="2018" name="Microbiome">
        <title>Fine metagenomic profile of the Mediterranean stratified and mixed water columns revealed by assembly and recruitment.</title>
        <authorList>
            <person name="Haro-Moreno J.M."/>
            <person name="Lopez-Perez M."/>
            <person name="De La Torre J.R."/>
            <person name="Picazo A."/>
            <person name="Camacho A."/>
            <person name="Rodriguez-Valera F."/>
        </authorList>
    </citation>
    <scope>NUCLEOTIDE SEQUENCE [LARGE SCALE GENOMIC DNA]</scope>
    <source>
        <strain evidence="2">MED-G83</strain>
    </source>
</reference>
<dbReference type="InterPro" id="IPR045060">
    <property type="entry name" value="Phe-tRNA-ligase_IIc_bsu"/>
</dbReference>
<dbReference type="GO" id="GO:0009328">
    <property type="term" value="C:phenylalanine-tRNA ligase complex"/>
    <property type="evidence" value="ECO:0007669"/>
    <property type="project" value="TreeGrafter"/>
</dbReference>
<evidence type="ECO:0000313" key="3">
    <source>
        <dbReference type="Proteomes" id="UP000252147"/>
    </source>
</evidence>
<dbReference type="SMART" id="SM00873">
    <property type="entry name" value="B3_4"/>
    <property type="match status" value="1"/>
</dbReference>
<name>A0A368BMW8_9GAMM</name>
<dbReference type="Pfam" id="PF03483">
    <property type="entry name" value="B3_4"/>
    <property type="match status" value="1"/>
</dbReference>
<dbReference type="Proteomes" id="UP000252147">
    <property type="component" value="Unassembled WGS sequence"/>
</dbReference>
<evidence type="ECO:0000313" key="2">
    <source>
        <dbReference type="EMBL" id="RCL38202.1"/>
    </source>
</evidence>
<dbReference type="GO" id="GO:0003723">
    <property type="term" value="F:RNA binding"/>
    <property type="evidence" value="ECO:0007669"/>
    <property type="project" value="InterPro"/>
</dbReference>
<feature type="non-terminal residue" evidence="2">
    <location>
        <position position="328"/>
    </location>
</feature>
<dbReference type="InterPro" id="IPR020825">
    <property type="entry name" value="Phe-tRNA_synthase-like_B3/B4"/>
</dbReference>
<protein>
    <recommendedName>
        <fullName evidence="1">B3/B4 tRNA-binding domain-containing protein</fullName>
    </recommendedName>
</protein>
<gene>
    <name evidence="2" type="ORF">DBW97_02835</name>
</gene>
<evidence type="ECO:0000259" key="1">
    <source>
        <dbReference type="SMART" id="SM00873"/>
    </source>
</evidence>
<dbReference type="InterPro" id="IPR009061">
    <property type="entry name" value="DNA-bd_dom_put_sf"/>
</dbReference>
<sequence>MKIVYSHLLNLLEQQPKLKELSDLLFQLGHEHEIDGEVLDMEITPNRGDCLSLRGLARDLNYFYKAKELSKSDMILPALELQFDNKAQDVCPNISFMQIEIEQVPTEYEPYLEAYFADLGIKKNNFFTDISNYLAYESGQPTHCFDQNTMQGHFSLAKKKLKTKFKTLLDTEIELTEENLVFSLDDAVISLAGIMGGASTACSADTTKVLVECAYFQPEEILGKARKYNLSSEAAYKFERGVDYLCQEEVLRRFLQIVSEHTEVMSVTLYSEQNKTTLAEVPYNGDKLNAVVGIDISQQEQMAYLSALGFEAGKSITVPAHRSDVDQL</sequence>
<dbReference type="InterPro" id="IPR005146">
    <property type="entry name" value="B3/B4_tRNA-bd"/>
</dbReference>
<proteinExistence type="predicted"/>
<dbReference type="PANTHER" id="PTHR10947:SF0">
    <property type="entry name" value="PHENYLALANINE--TRNA LIGASE BETA SUBUNIT"/>
    <property type="match status" value="1"/>
</dbReference>
<dbReference type="SUPFAM" id="SSF46955">
    <property type="entry name" value="Putative DNA-binding domain"/>
    <property type="match status" value="1"/>
</dbReference>
<dbReference type="Gene3D" id="3.50.40.10">
    <property type="entry name" value="Phenylalanyl-trna Synthetase, Chain B, domain 3"/>
    <property type="match status" value="1"/>
</dbReference>
<dbReference type="AlphaFoldDB" id="A0A368BMW8"/>
<dbReference type="PANTHER" id="PTHR10947">
    <property type="entry name" value="PHENYLALANYL-TRNA SYNTHETASE BETA CHAIN AND LEUCINE-RICH REPEAT-CONTAINING PROTEIN 47"/>
    <property type="match status" value="1"/>
</dbReference>